<evidence type="ECO:0000313" key="1">
    <source>
        <dbReference type="EMBL" id="ETD25587.1"/>
    </source>
</evidence>
<dbReference type="Proteomes" id="UP000018688">
    <property type="component" value="Unassembled WGS sequence"/>
</dbReference>
<dbReference type="PATRIC" id="fig|1357399.3.peg.1481"/>
<comment type="caution">
    <text evidence="1">The sequence shown here is derived from an EMBL/GenBank/DDBJ whole genome shotgun (WGS) entry which is preliminary data.</text>
</comment>
<protein>
    <submittedName>
        <fullName evidence="1">Uncharacterized protein</fullName>
    </submittedName>
</protein>
<organism evidence="1 2">
    <name type="scientific">Helicobacter canis NCTC 12740</name>
    <dbReference type="NCBI Taxonomy" id="1357399"/>
    <lineage>
        <taxon>Bacteria</taxon>
        <taxon>Pseudomonadati</taxon>
        <taxon>Campylobacterota</taxon>
        <taxon>Epsilonproteobacteria</taxon>
        <taxon>Campylobacterales</taxon>
        <taxon>Helicobacteraceae</taxon>
        <taxon>Helicobacter</taxon>
    </lineage>
</organism>
<sequence>MINIDLNNNIADIAANGNLEVLGSEIVYAIGAYYKLCEQHTNTPLTQEQLFQDLSQKILFAKEFFNAKSKLIKGQ</sequence>
<proteinExistence type="predicted"/>
<keyword evidence="2" id="KW-1185">Reference proteome</keyword>
<name>V8CES6_9HELI</name>
<dbReference type="HOGENOM" id="CLU_2666055_0_0_7"/>
<gene>
    <name evidence="1" type="ORF">HMPREF2087_01415</name>
</gene>
<dbReference type="AlphaFoldDB" id="V8CES6"/>
<reference evidence="1 2" key="1">
    <citation type="submission" date="2013-10" db="EMBL/GenBank/DDBJ databases">
        <title>The Genome Sequence of Helicobacter canis NCTC 12740.</title>
        <authorList>
            <consortium name="The Broad Institute Genomics Platform"/>
            <person name="Earl A."/>
            <person name="Fox J.G."/>
            <person name="Shen Z."/>
            <person name="Young S.K."/>
            <person name="Zeng Q."/>
            <person name="Gargeya S."/>
            <person name="Fitzgerald M."/>
            <person name="Abouelleil A."/>
            <person name="Alvarado L."/>
            <person name="Chapman S.B."/>
            <person name="Gainer-Dewar J."/>
            <person name="Goldberg J."/>
            <person name="Griggs A."/>
            <person name="Gujja S."/>
            <person name="Hansen M."/>
            <person name="Howarth C."/>
            <person name="Imamovic A."/>
            <person name="Ireland A."/>
            <person name="Larimer J."/>
            <person name="McCowan C."/>
            <person name="Murphy C."/>
            <person name="Pearson M."/>
            <person name="Poon T.W."/>
            <person name="Priest M."/>
            <person name="Roberts A."/>
            <person name="Saif S."/>
            <person name="Shea T."/>
            <person name="Sykes S."/>
            <person name="Wortman J."/>
            <person name="Nusbaum C."/>
            <person name="Birren B."/>
        </authorList>
    </citation>
    <scope>NUCLEOTIDE SEQUENCE [LARGE SCALE GENOMIC DNA]</scope>
    <source>
        <strain evidence="1 2">NCTC 12740</strain>
    </source>
</reference>
<dbReference type="EMBL" id="AZJJ01000007">
    <property type="protein sequence ID" value="ETD25587.1"/>
    <property type="molecule type" value="Genomic_DNA"/>
</dbReference>
<dbReference type="RefSeq" id="WP_023930423.1">
    <property type="nucleotide sequence ID" value="NZ_KI669458.1"/>
</dbReference>
<evidence type="ECO:0000313" key="2">
    <source>
        <dbReference type="Proteomes" id="UP000018688"/>
    </source>
</evidence>
<dbReference type="STRING" id="1357399.HMPREF2087_01415"/>
<accession>V8CES6</accession>